<name>G7Y9R0_CLOSI</name>
<keyword evidence="2" id="KW-1185">Reference proteome</keyword>
<dbReference type="EMBL" id="DF142978">
    <property type="protein sequence ID" value="GAA49694.1"/>
    <property type="molecule type" value="Genomic_DNA"/>
</dbReference>
<dbReference type="AlphaFoldDB" id="G7Y9R0"/>
<organism evidence="1 2">
    <name type="scientific">Clonorchis sinensis</name>
    <name type="common">Chinese liver fluke</name>
    <dbReference type="NCBI Taxonomy" id="79923"/>
    <lineage>
        <taxon>Eukaryota</taxon>
        <taxon>Metazoa</taxon>
        <taxon>Spiralia</taxon>
        <taxon>Lophotrochozoa</taxon>
        <taxon>Platyhelminthes</taxon>
        <taxon>Trematoda</taxon>
        <taxon>Digenea</taxon>
        <taxon>Opisthorchiida</taxon>
        <taxon>Opisthorchiata</taxon>
        <taxon>Opisthorchiidae</taxon>
        <taxon>Clonorchis</taxon>
    </lineage>
</organism>
<protein>
    <submittedName>
        <fullName evidence="1">Uncharacterized protein</fullName>
    </submittedName>
</protein>
<accession>G7Y9R0</accession>
<dbReference type="InParanoid" id="G7Y9R0"/>
<evidence type="ECO:0000313" key="2">
    <source>
        <dbReference type="Proteomes" id="UP000008909"/>
    </source>
</evidence>
<reference key="2">
    <citation type="submission" date="2011-10" db="EMBL/GenBank/DDBJ databases">
        <title>The genome and transcriptome sequence of Clonorchis sinensis provide insights into the carcinogenic liver fluke.</title>
        <authorList>
            <person name="Wang X."/>
            <person name="Huang Y."/>
            <person name="Chen W."/>
            <person name="Liu H."/>
            <person name="Guo L."/>
            <person name="Chen Y."/>
            <person name="Luo F."/>
            <person name="Zhou W."/>
            <person name="Sun J."/>
            <person name="Mao Q."/>
            <person name="Liang P."/>
            <person name="Zhou C."/>
            <person name="Tian Y."/>
            <person name="Men J."/>
            <person name="Lv X."/>
            <person name="Huang L."/>
            <person name="Zhou J."/>
            <person name="Hu Y."/>
            <person name="Li R."/>
            <person name="Zhang F."/>
            <person name="Lei H."/>
            <person name="Li X."/>
            <person name="Hu X."/>
            <person name="Liang C."/>
            <person name="Xu J."/>
            <person name="Wu Z."/>
            <person name="Yu X."/>
        </authorList>
    </citation>
    <scope>NUCLEOTIDE SEQUENCE</scope>
    <source>
        <strain>Henan</strain>
    </source>
</reference>
<gene>
    <name evidence="1" type="ORF">CLF_103437</name>
</gene>
<sequence>MSTLLTPNELLLRCIRLDYEAIGGTESGVINVHWIQSNDGIVGNFPAALIDAEVNTTEKGILLTRKGKLIAHKPNAPLRKLISRPKNRKIYQTNCNNCNKFYVGQTGLKICTRIKGHNAANIAMPIPPLYIVVVTLLHWIPELLAHEYVLMRTKRENVWNDRPEPFAPAGFTPNGEIRSPIMMELRRDLTPANGPSGLCGVCTRVYRVLHDTSLSTQEECRRHNSRQAVLGDITEFYHTGVQMLSENKPRTYGDIIRRIRNKDDDLP</sequence>
<dbReference type="Proteomes" id="UP000008909">
    <property type="component" value="Unassembled WGS sequence"/>
</dbReference>
<evidence type="ECO:0000313" key="1">
    <source>
        <dbReference type="EMBL" id="GAA49694.1"/>
    </source>
</evidence>
<proteinExistence type="predicted"/>
<reference evidence="1" key="1">
    <citation type="journal article" date="2011" name="Genome Biol.">
        <title>The draft genome of the carcinogenic human liver fluke Clonorchis sinensis.</title>
        <authorList>
            <person name="Wang X."/>
            <person name="Chen W."/>
            <person name="Huang Y."/>
            <person name="Sun J."/>
            <person name="Men J."/>
            <person name="Liu H."/>
            <person name="Luo F."/>
            <person name="Guo L."/>
            <person name="Lv X."/>
            <person name="Deng C."/>
            <person name="Zhou C."/>
            <person name="Fan Y."/>
            <person name="Li X."/>
            <person name="Huang L."/>
            <person name="Hu Y."/>
            <person name="Liang C."/>
            <person name="Hu X."/>
            <person name="Xu J."/>
            <person name="Yu X."/>
        </authorList>
    </citation>
    <scope>NUCLEOTIDE SEQUENCE [LARGE SCALE GENOMIC DNA]</scope>
    <source>
        <strain evidence="1">Henan</strain>
    </source>
</reference>